<comment type="caution">
    <text evidence="2">The sequence shown here is derived from an EMBL/GenBank/DDBJ whole genome shotgun (WGS) entry which is preliminary data.</text>
</comment>
<dbReference type="STRING" id="1423743.FD41_GL000393"/>
<dbReference type="EMBL" id="BAKI01000002">
    <property type="protein sequence ID" value="GAF35491.1"/>
    <property type="molecule type" value="Genomic_DNA"/>
</dbReference>
<evidence type="ECO:0000256" key="1">
    <source>
        <dbReference type="SAM" id="MobiDB-lite"/>
    </source>
</evidence>
<dbReference type="eggNOG" id="ENOG50309IR">
    <property type="taxonomic scope" value="Bacteria"/>
</dbReference>
<evidence type="ECO:0000313" key="2">
    <source>
        <dbReference type="EMBL" id="GAF35491.1"/>
    </source>
</evidence>
<dbReference type="AlphaFoldDB" id="X0PGK4"/>
<name>X0PGK4_9LACO</name>
<proteinExistence type="predicted"/>
<protein>
    <submittedName>
        <fullName evidence="2">Uncharacterized protein</fullName>
    </submittedName>
</protein>
<dbReference type="Proteomes" id="UP000019488">
    <property type="component" value="Unassembled WGS sequence"/>
</dbReference>
<evidence type="ECO:0000313" key="3">
    <source>
        <dbReference type="Proteomes" id="UP000019488"/>
    </source>
</evidence>
<gene>
    <name evidence="2" type="ORF">JCM14108_379</name>
</gene>
<feature type="region of interest" description="Disordered" evidence="1">
    <location>
        <begin position="168"/>
        <end position="190"/>
    </location>
</feature>
<sequence length="190" mass="21806">MDIKQKLVANYEGIAIYTAGFYADPENDLATRAKLLETLKSFVLNQQPETPFSLQIMLTNGEINIMPLGLVDLDELKAYEKKRRQETGIINIDDGTPLNIQFAAHTDKATVQKQLIGTTQELFDHFEQQFQRIWAQVKQYLQMNHQLLLKIETDLIEDSRDIQTQYSKNFSEMSTDNGGKKSVLTYPTRS</sequence>
<accession>X0PGK4</accession>
<reference evidence="2" key="1">
    <citation type="journal article" date="2014" name="Genome Announc.">
        <title>Draft Genome Sequences of Two Lactobacillus Strains, L. farraginis JCM 14108T and L. composti JCM 14202T, Isolated from Compost of Distilled Shochu Residue.</title>
        <authorList>
            <person name="Yuki M."/>
            <person name="Oshima K."/>
            <person name="Suda W."/>
            <person name="Kitahara M."/>
            <person name="Kitamura K."/>
            <person name="Iida T."/>
            <person name="Hattori M."/>
            <person name="Ohkuma M."/>
        </authorList>
    </citation>
    <scope>NUCLEOTIDE SEQUENCE [LARGE SCALE GENOMIC DNA]</scope>
    <source>
        <strain evidence="2">JCM 14108</strain>
    </source>
</reference>
<dbReference type="RefSeq" id="WP_237745678.1">
    <property type="nucleotide sequence ID" value="NZ_BAKI01000002.1"/>
</dbReference>
<organism evidence="2 3">
    <name type="scientific">Lentilactobacillus farraginis DSM 18382 = JCM 14108</name>
    <dbReference type="NCBI Taxonomy" id="1423743"/>
    <lineage>
        <taxon>Bacteria</taxon>
        <taxon>Bacillati</taxon>
        <taxon>Bacillota</taxon>
        <taxon>Bacilli</taxon>
        <taxon>Lactobacillales</taxon>
        <taxon>Lactobacillaceae</taxon>
        <taxon>Lentilactobacillus</taxon>
    </lineage>
</organism>
<feature type="compositionally biased region" description="Polar residues" evidence="1">
    <location>
        <begin position="168"/>
        <end position="177"/>
    </location>
</feature>